<name>A0A0U1SCC7_ISOMC</name>
<organism evidence="6">
    <name type="scientific">Isometrus maculatus</name>
    <name type="common">Lesser brown scorpion</name>
    <name type="synonym">Scorpio maculatus</name>
    <dbReference type="NCBI Taxonomy" id="497827"/>
    <lineage>
        <taxon>Eukaryota</taxon>
        <taxon>Metazoa</taxon>
        <taxon>Ecdysozoa</taxon>
        <taxon>Arthropoda</taxon>
        <taxon>Chelicerata</taxon>
        <taxon>Arachnida</taxon>
        <taxon>Scorpiones</taxon>
        <taxon>Buthida</taxon>
        <taxon>Buthoidea</taxon>
        <taxon>Buthidae</taxon>
        <taxon>Isometrus</taxon>
    </lineage>
</organism>
<evidence type="ECO:0000259" key="5">
    <source>
        <dbReference type="PROSITE" id="PS51863"/>
    </source>
</evidence>
<keyword evidence="4" id="KW-0732">Signal</keyword>
<keyword evidence="3" id="KW-1015">Disulfide bond</keyword>
<evidence type="ECO:0000256" key="1">
    <source>
        <dbReference type="ARBA" id="ARBA00004613"/>
    </source>
</evidence>
<dbReference type="GO" id="GO:0005576">
    <property type="term" value="C:extracellular region"/>
    <property type="evidence" value="ECO:0007669"/>
    <property type="project" value="UniProtKB-SubCell"/>
</dbReference>
<feature type="signal peptide" evidence="4">
    <location>
        <begin position="1"/>
        <end position="17"/>
    </location>
</feature>
<dbReference type="PROSITE" id="PS51863">
    <property type="entry name" value="LCN_CSAB"/>
    <property type="match status" value="1"/>
</dbReference>
<dbReference type="CDD" id="cd23106">
    <property type="entry name" value="neurotoxins_LC_scorpion"/>
    <property type="match status" value="1"/>
</dbReference>
<feature type="chain" id="PRO_5006829110" description="LCN-type CS-alpha/beta domain-containing protein" evidence="4">
    <location>
        <begin position="18"/>
        <end position="83"/>
    </location>
</feature>
<sequence length="83" mass="9168">MKIILILFSMILLGVECKEGYGVGKDGCKISCVIGNEFCNKECKYSQKGTGGYCWTWGLACWCQGLPENAKVWESSTNTCGRK</sequence>
<dbReference type="FunFam" id="3.30.30.10:FF:000002">
    <property type="entry name" value="Alpha-like toxin BmK-M1"/>
    <property type="match status" value="1"/>
</dbReference>
<dbReference type="SMART" id="SM00505">
    <property type="entry name" value="Knot1"/>
    <property type="match status" value="1"/>
</dbReference>
<dbReference type="AlphaFoldDB" id="A0A0U1SCC7"/>
<dbReference type="InterPro" id="IPR018218">
    <property type="entry name" value="Scorpion_toxinL"/>
</dbReference>
<dbReference type="Gene3D" id="3.30.30.10">
    <property type="entry name" value="Knottin, scorpion toxin-like"/>
    <property type="match status" value="1"/>
</dbReference>
<evidence type="ECO:0000256" key="4">
    <source>
        <dbReference type="SAM" id="SignalP"/>
    </source>
</evidence>
<proteinExistence type="evidence at transcript level"/>
<keyword evidence="2" id="KW-0964">Secreted</keyword>
<dbReference type="EMBL" id="EU252174">
    <property type="protein sequence ID" value="ACD11771.1"/>
    <property type="molecule type" value="mRNA"/>
</dbReference>
<reference evidence="6" key="1">
    <citation type="submission" date="2007-10" db="EMBL/GenBank/DDBJ databases">
        <title>Classification and functional annotation of ESTs from venom glands of Isometrus maculatus.</title>
        <authorList>
            <person name="Li W."/>
            <person name="Ma Y."/>
            <person name="Zhao R."/>
            <person name="Cao Z."/>
        </authorList>
    </citation>
    <scope>NUCLEOTIDE SEQUENCE</scope>
    <source>
        <tissue evidence="6">Venom gland</tissue>
    </source>
</reference>
<comment type="subcellular location">
    <subcellularLocation>
        <location evidence="1">Secreted</location>
    </subcellularLocation>
</comment>
<protein>
    <recommendedName>
        <fullName evidence="5">LCN-type CS-alpha/beta domain-containing protein</fullName>
    </recommendedName>
</protein>
<dbReference type="GO" id="GO:0090729">
    <property type="term" value="F:toxin activity"/>
    <property type="evidence" value="ECO:0007669"/>
    <property type="project" value="InterPro"/>
</dbReference>
<dbReference type="GO" id="GO:0006952">
    <property type="term" value="P:defense response"/>
    <property type="evidence" value="ECO:0007669"/>
    <property type="project" value="InterPro"/>
</dbReference>
<evidence type="ECO:0000256" key="2">
    <source>
        <dbReference type="ARBA" id="ARBA00022525"/>
    </source>
</evidence>
<dbReference type="SUPFAM" id="SSF57095">
    <property type="entry name" value="Scorpion toxin-like"/>
    <property type="match status" value="1"/>
</dbReference>
<dbReference type="PRINTS" id="PR00285">
    <property type="entry name" value="SCORPNTOXIN"/>
</dbReference>
<dbReference type="Pfam" id="PF00537">
    <property type="entry name" value="Toxin_3"/>
    <property type="match status" value="1"/>
</dbReference>
<dbReference type="InterPro" id="IPR044062">
    <property type="entry name" value="LCN-type_CS_alpha_beta_dom"/>
</dbReference>
<evidence type="ECO:0000256" key="3">
    <source>
        <dbReference type="ARBA" id="ARBA00023157"/>
    </source>
</evidence>
<dbReference type="InterPro" id="IPR002061">
    <property type="entry name" value="Scorpion_toxinL/defensin"/>
</dbReference>
<accession>A0A0U1SCC7</accession>
<evidence type="ECO:0000313" key="6">
    <source>
        <dbReference type="EMBL" id="ACD11771.1"/>
    </source>
</evidence>
<feature type="domain" description="LCN-type CS-alpha/beta" evidence="5">
    <location>
        <begin position="18"/>
        <end position="81"/>
    </location>
</feature>
<dbReference type="InterPro" id="IPR003614">
    <property type="entry name" value="Knottins"/>
</dbReference>
<dbReference type="GO" id="GO:0019871">
    <property type="term" value="F:sodium channel inhibitor activity"/>
    <property type="evidence" value="ECO:0007669"/>
    <property type="project" value="InterPro"/>
</dbReference>
<dbReference type="InterPro" id="IPR036574">
    <property type="entry name" value="Scorpion_toxin-like_sf"/>
</dbReference>